<dbReference type="Gene3D" id="1.10.510.10">
    <property type="entry name" value="Transferase(Phosphotransferase) domain 1"/>
    <property type="match status" value="1"/>
</dbReference>
<proteinExistence type="predicted"/>
<feature type="domain" description="Protein kinase" evidence="1">
    <location>
        <begin position="1"/>
        <end position="261"/>
    </location>
</feature>
<dbReference type="AlphaFoldDB" id="A0AAE0P4U9"/>
<protein>
    <recommendedName>
        <fullName evidence="1">Protein kinase domain-containing protein</fullName>
    </recommendedName>
</protein>
<dbReference type="InterPro" id="IPR011009">
    <property type="entry name" value="Kinase-like_dom_sf"/>
</dbReference>
<dbReference type="GO" id="GO:0004672">
    <property type="term" value="F:protein kinase activity"/>
    <property type="evidence" value="ECO:0007669"/>
    <property type="project" value="InterPro"/>
</dbReference>
<gene>
    <name evidence="2" type="ORF">B0H63DRAFT_516685</name>
</gene>
<dbReference type="PROSITE" id="PS50011">
    <property type="entry name" value="PROTEIN_KINASE_DOM"/>
    <property type="match status" value="1"/>
</dbReference>
<dbReference type="EMBL" id="JAULSW010000001">
    <property type="protein sequence ID" value="KAK3393498.1"/>
    <property type="molecule type" value="Genomic_DNA"/>
</dbReference>
<dbReference type="Proteomes" id="UP001285441">
    <property type="component" value="Unassembled WGS sequence"/>
</dbReference>
<reference evidence="2" key="1">
    <citation type="journal article" date="2023" name="Mol. Phylogenet. Evol.">
        <title>Genome-scale phylogeny and comparative genomics of the fungal order Sordariales.</title>
        <authorList>
            <person name="Hensen N."/>
            <person name="Bonometti L."/>
            <person name="Westerberg I."/>
            <person name="Brannstrom I.O."/>
            <person name="Guillou S."/>
            <person name="Cros-Aarteil S."/>
            <person name="Calhoun S."/>
            <person name="Haridas S."/>
            <person name="Kuo A."/>
            <person name="Mondo S."/>
            <person name="Pangilinan J."/>
            <person name="Riley R."/>
            <person name="LaButti K."/>
            <person name="Andreopoulos B."/>
            <person name="Lipzen A."/>
            <person name="Chen C."/>
            <person name="Yan M."/>
            <person name="Daum C."/>
            <person name="Ng V."/>
            <person name="Clum A."/>
            <person name="Steindorff A."/>
            <person name="Ohm R.A."/>
            <person name="Martin F."/>
            <person name="Silar P."/>
            <person name="Natvig D.O."/>
            <person name="Lalanne C."/>
            <person name="Gautier V."/>
            <person name="Ament-Velasquez S.L."/>
            <person name="Kruys A."/>
            <person name="Hutchinson M.I."/>
            <person name="Powell A.J."/>
            <person name="Barry K."/>
            <person name="Miller A.N."/>
            <person name="Grigoriev I.V."/>
            <person name="Debuchy R."/>
            <person name="Gladieux P."/>
            <person name="Hiltunen Thoren M."/>
            <person name="Johannesson H."/>
        </authorList>
    </citation>
    <scope>NUCLEOTIDE SEQUENCE</scope>
    <source>
        <strain evidence="2">CBS 232.78</strain>
    </source>
</reference>
<reference evidence="2" key="2">
    <citation type="submission" date="2023-06" db="EMBL/GenBank/DDBJ databases">
        <authorList>
            <consortium name="Lawrence Berkeley National Laboratory"/>
            <person name="Haridas S."/>
            <person name="Hensen N."/>
            <person name="Bonometti L."/>
            <person name="Westerberg I."/>
            <person name="Brannstrom I.O."/>
            <person name="Guillou S."/>
            <person name="Cros-Aarteil S."/>
            <person name="Calhoun S."/>
            <person name="Kuo A."/>
            <person name="Mondo S."/>
            <person name="Pangilinan J."/>
            <person name="Riley R."/>
            <person name="LaButti K."/>
            <person name="Andreopoulos B."/>
            <person name="Lipzen A."/>
            <person name="Chen C."/>
            <person name="Yanf M."/>
            <person name="Daum C."/>
            <person name="Ng V."/>
            <person name="Clum A."/>
            <person name="Steindorff A."/>
            <person name="Ohm R."/>
            <person name="Martin F."/>
            <person name="Silar P."/>
            <person name="Natvig D."/>
            <person name="Lalanne C."/>
            <person name="Gautier V."/>
            <person name="Ament-velasquez S.L."/>
            <person name="Kruys A."/>
            <person name="Hutchinson M.I."/>
            <person name="Powell A.J."/>
            <person name="Barry K."/>
            <person name="Miller A.N."/>
            <person name="Grigoriev I.V."/>
            <person name="Debuchy R."/>
            <person name="Gladieux P."/>
            <person name="Thoren M.H."/>
            <person name="Johannesson H."/>
        </authorList>
    </citation>
    <scope>NUCLEOTIDE SEQUENCE</scope>
    <source>
        <strain evidence="2">CBS 232.78</strain>
    </source>
</reference>
<dbReference type="InterPro" id="IPR000719">
    <property type="entry name" value="Prot_kinase_dom"/>
</dbReference>
<dbReference type="GO" id="GO:0005524">
    <property type="term" value="F:ATP binding"/>
    <property type="evidence" value="ECO:0007669"/>
    <property type="project" value="InterPro"/>
</dbReference>
<evidence type="ECO:0000313" key="3">
    <source>
        <dbReference type="Proteomes" id="UP001285441"/>
    </source>
</evidence>
<organism evidence="2 3">
    <name type="scientific">Podospora didyma</name>
    <dbReference type="NCBI Taxonomy" id="330526"/>
    <lineage>
        <taxon>Eukaryota</taxon>
        <taxon>Fungi</taxon>
        <taxon>Dikarya</taxon>
        <taxon>Ascomycota</taxon>
        <taxon>Pezizomycotina</taxon>
        <taxon>Sordariomycetes</taxon>
        <taxon>Sordariomycetidae</taxon>
        <taxon>Sordariales</taxon>
        <taxon>Podosporaceae</taxon>
        <taxon>Podospora</taxon>
    </lineage>
</organism>
<accession>A0AAE0P4U9</accession>
<keyword evidence="3" id="KW-1185">Reference proteome</keyword>
<dbReference type="Pfam" id="PF00069">
    <property type="entry name" value="Pkinase"/>
    <property type="match status" value="1"/>
</dbReference>
<sequence length="261" mass="29150">MSFPPPQPPEQGATFAGTLIVYQIGNDLHHASSKACYTSTSQVEVERLSNDILIPASAYSPLFPSGFTRAPDPLPQNCYIKKPGLTSYDRISKESQPDHIAESVLLEATVSPQGRITGLCFVRYNRTLMQEVSPGSMMKRTLRSNLDERRRRDYNQILANIESGIKHLHSLGLVHNDINPSNIMLDGDDGDDETVFIIDFSSCRRVGESLEDVGRTYEWYDEQVHDALPQSDLDALKEIHVEGGSVWETSRISFVHTTPSL</sequence>
<evidence type="ECO:0000313" key="2">
    <source>
        <dbReference type="EMBL" id="KAK3393498.1"/>
    </source>
</evidence>
<evidence type="ECO:0000259" key="1">
    <source>
        <dbReference type="PROSITE" id="PS50011"/>
    </source>
</evidence>
<dbReference type="SUPFAM" id="SSF56112">
    <property type="entry name" value="Protein kinase-like (PK-like)"/>
    <property type="match status" value="1"/>
</dbReference>
<name>A0AAE0P4U9_9PEZI</name>
<comment type="caution">
    <text evidence="2">The sequence shown here is derived from an EMBL/GenBank/DDBJ whole genome shotgun (WGS) entry which is preliminary data.</text>
</comment>